<comment type="caution">
    <text evidence="3">The sequence shown here is derived from an EMBL/GenBank/DDBJ whole genome shotgun (WGS) entry which is preliminary data.</text>
</comment>
<protein>
    <submittedName>
        <fullName evidence="3">Uncharacterized protein</fullName>
    </submittedName>
</protein>
<evidence type="ECO:0000313" key="4">
    <source>
        <dbReference type="Proteomes" id="UP000502823"/>
    </source>
</evidence>
<sequence>MNVHIQMYETYCQPYMMRQVFRKVAMKMKVNFNVGACCYKPALSKIRPSAIFGDRNVCYGSIRGKADSVASTVIGEIYKKVEISRKSQFNSVAVTNISINMQTVSLLLVTVAVAVAAVPVTQDVRPGVIPVLQRTEVRDEAGQFSLSYLSGDGTTFNEQGALKPNADGTDNVLVKQGSFSYTSPEGNPVQLTYVADEFGFRPEGSHLPVAPAVPVPT</sequence>
<dbReference type="PROSITE" id="PS51155">
    <property type="entry name" value="CHIT_BIND_RR_2"/>
    <property type="match status" value="1"/>
</dbReference>
<dbReference type="Proteomes" id="UP000502823">
    <property type="component" value="Unassembled WGS sequence"/>
</dbReference>
<name>A0A6L2PJM5_COPFO</name>
<feature type="non-terminal residue" evidence="3">
    <location>
        <position position="217"/>
    </location>
</feature>
<accession>A0A6L2PJM5</accession>
<dbReference type="InterPro" id="IPR031311">
    <property type="entry name" value="CHIT_BIND_RR_consensus"/>
</dbReference>
<dbReference type="InterPro" id="IPR000618">
    <property type="entry name" value="Insect_cuticle"/>
</dbReference>
<organism evidence="3 4">
    <name type="scientific">Coptotermes formosanus</name>
    <name type="common">Formosan subterranean termite</name>
    <dbReference type="NCBI Taxonomy" id="36987"/>
    <lineage>
        <taxon>Eukaryota</taxon>
        <taxon>Metazoa</taxon>
        <taxon>Ecdysozoa</taxon>
        <taxon>Arthropoda</taxon>
        <taxon>Hexapoda</taxon>
        <taxon>Insecta</taxon>
        <taxon>Pterygota</taxon>
        <taxon>Neoptera</taxon>
        <taxon>Polyneoptera</taxon>
        <taxon>Dictyoptera</taxon>
        <taxon>Blattodea</taxon>
        <taxon>Blattoidea</taxon>
        <taxon>Termitoidae</taxon>
        <taxon>Rhinotermitidae</taxon>
        <taxon>Coptotermes</taxon>
    </lineage>
</organism>
<dbReference type="OrthoDB" id="6368834at2759"/>
<proteinExistence type="predicted"/>
<dbReference type="PROSITE" id="PS00233">
    <property type="entry name" value="CHIT_BIND_RR_1"/>
    <property type="match status" value="1"/>
</dbReference>
<evidence type="ECO:0000313" key="3">
    <source>
        <dbReference type="EMBL" id="GFG32604.1"/>
    </source>
</evidence>
<gene>
    <name evidence="3" type="ORF">Cfor_04722</name>
</gene>
<dbReference type="PANTHER" id="PTHR10380">
    <property type="entry name" value="CUTICLE PROTEIN"/>
    <property type="match status" value="1"/>
</dbReference>
<dbReference type="EMBL" id="BLKM01000378">
    <property type="protein sequence ID" value="GFG32604.1"/>
    <property type="molecule type" value="Genomic_DNA"/>
</dbReference>
<evidence type="ECO:0000256" key="1">
    <source>
        <dbReference type="ARBA" id="ARBA00022460"/>
    </source>
</evidence>
<evidence type="ECO:0000256" key="2">
    <source>
        <dbReference type="PROSITE-ProRule" id="PRU00497"/>
    </source>
</evidence>
<dbReference type="GO" id="GO:0062129">
    <property type="term" value="C:chitin-based extracellular matrix"/>
    <property type="evidence" value="ECO:0007669"/>
    <property type="project" value="TreeGrafter"/>
</dbReference>
<keyword evidence="1 2" id="KW-0193">Cuticle</keyword>
<reference evidence="4" key="1">
    <citation type="submission" date="2020-01" db="EMBL/GenBank/DDBJ databases">
        <title>Draft genome sequence of the Termite Coptotermes fromosanus.</title>
        <authorList>
            <person name="Itakura S."/>
            <person name="Yosikawa Y."/>
            <person name="Umezawa K."/>
        </authorList>
    </citation>
    <scope>NUCLEOTIDE SEQUENCE [LARGE SCALE GENOMIC DNA]</scope>
</reference>
<dbReference type="GO" id="GO:0008010">
    <property type="term" value="F:structural constituent of chitin-based larval cuticle"/>
    <property type="evidence" value="ECO:0007669"/>
    <property type="project" value="TreeGrafter"/>
</dbReference>
<dbReference type="AlphaFoldDB" id="A0A6L2PJM5"/>
<dbReference type="Pfam" id="PF00379">
    <property type="entry name" value="Chitin_bind_4"/>
    <property type="match status" value="1"/>
</dbReference>
<keyword evidence="4" id="KW-1185">Reference proteome</keyword>
<dbReference type="InterPro" id="IPR050468">
    <property type="entry name" value="Cuticle_Struct_Prot"/>
</dbReference>
<dbReference type="InParanoid" id="A0A6L2PJM5"/>
<dbReference type="PANTHER" id="PTHR10380:SF241">
    <property type="entry name" value="CUTICULAR PROTEIN 47EG-RELATED"/>
    <property type="match status" value="1"/>
</dbReference>